<feature type="chain" id="PRO_5001444219" evidence="2">
    <location>
        <begin position="27"/>
        <end position="502"/>
    </location>
</feature>
<name>W0PFE2_ADVMD</name>
<dbReference type="PROSITE" id="PS51257">
    <property type="entry name" value="PROKAR_LIPOPROTEIN"/>
    <property type="match status" value="1"/>
</dbReference>
<keyword evidence="2" id="KW-0564">Palmitate</keyword>
<feature type="region of interest" description="Disordered" evidence="3">
    <location>
        <begin position="476"/>
        <end position="502"/>
    </location>
</feature>
<dbReference type="AlphaFoldDB" id="W0PFE2"/>
<dbReference type="PATRIC" id="fig|1247726.3.peg.2334"/>
<reference evidence="4 5" key="1">
    <citation type="journal article" date="2014" name="Microbiology">
        <title>Unravelling the complete genome sequence of Advenella mimigardefordensis strain DPN7T and novel insights in the catabolism of the xenobiotic polythioester precursor 3,3'-dithiodipropionate.</title>
        <authorList>
            <person name="Wubbeler J.H."/>
            <person name="Hiessl S."/>
            <person name="Schuldes J."/>
            <person name="Thurmer A."/>
            <person name="Daniel R."/>
            <person name="Steinbuchel A."/>
        </authorList>
    </citation>
    <scope>NUCLEOTIDE SEQUENCE [LARGE SCALE GENOMIC DNA]</scope>
    <source>
        <strain evidence="5">DSM 17166 / LMG 22922 / DPN7</strain>
    </source>
</reference>
<dbReference type="GO" id="GO:0005886">
    <property type="term" value="C:plasma membrane"/>
    <property type="evidence" value="ECO:0007669"/>
    <property type="project" value="UniProtKB-SubCell"/>
</dbReference>
<protein>
    <submittedName>
        <fullName evidence="4">OMF lipoprotein efflux transporter, NodT family</fullName>
    </submittedName>
</protein>
<dbReference type="Gene3D" id="1.20.1600.10">
    <property type="entry name" value="Outer membrane efflux proteins (OEP)"/>
    <property type="match status" value="1"/>
</dbReference>
<dbReference type="OrthoDB" id="9770517at2"/>
<dbReference type="InterPro" id="IPR010131">
    <property type="entry name" value="MdtP/NodT-like"/>
</dbReference>
<keyword evidence="2" id="KW-0732">Signal</keyword>
<evidence type="ECO:0000313" key="4">
    <source>
        <dbReference type="EMBL" id="AHG64202.1"/>
    </source>
</evidence>
<keyword evidence="5" id="KW-1185">Reference proteome</keyword>
<dbReference type="Proteomes" id="UP000019095">
    <property type="component" value="Chromosome"/>
</dbReference>
<proteinExistence type="inferred from homology"/>
<dbReference type="Gene3D" id="2.20.200.10">
    <property type="entry name" value="Outer membrane efflux proteins (OEP)"/>
    <property type="match status" value="1"/>
</dbReference>
<dbReference type="GO" id="GO:0015562">
    <property type="term" value="F:efflux transmembrane transporter activity"/>
    <property type="evidence" value="ECO:0007669"/>
    <property type="project" value="InterPro"/>
</dbReference>
<dbReference type="eggNOG" id="COG1538">
    <property type="taxonomic scope" value="Bacteria"/>
</dbReference>
<keyword evidence="2" id="KW-0472">Membrane</keyword>
<evidence type="ECO:0000313" key="5">
    <source>
        <dbReference type="Proteomes" id="UP000019095"/>
    </source>
</evidence>
<evidence type="ECO:0000256" key="2">
    <source>
        <dbReference type="RuleBase" id="RU362097"/>
    </source>
</evidence>
<comment type="subcellular location">
    <subcellularLocation>
        <location evidence="2">Cell membrane</location>
        <topology evidence="2">Lipid-anchor</topology>
    </subcellularLocation>
</comment>
<dbReference type="NCBIfam" id="TIGR01845">
    <property type="entry name" value="outer_NodT"/>
    <property type="match status" value="1"/>
</dbReference>
<gene>
    <name evidence="4" type="ORF">MIM_c21230</name>
</gene>
<feature type="signal peptide" evidence="2">
    <location>
        <begin position="1"/>
        <end position="26"/>
    </location>
</feature>
<accession>W0PFE2</accession>
<dbReference type="InterPro" id="IPR003423">
    <property type="entry name" value="OMP_efflux"/>
</dbReference>
<dbReference type="STRING" id="1247726.MIM_c21230"/>
<dbReference type="PANTHER" id="PTHR30203">
    <property type="entry name" value="OUTER MEMBRANE CATION EFFLUX PROTEIN"/>
    <property type="match status" value="1"/>
</dbReference>
<evidence type="ECO:0000256" key="1">
    <source>
        <dbReference type="ARBA" id="ARBA00007613"/>
    </source>
</evidence>
<dbReference type="EMBL" id="CP003915">
    <property type="protein sequence ID" value="AHG64202.1"/>
    <property type="molecule type" value="Genomic_DNA"/>
</dbReference>
<dbReference type="RefSeq" id="WP_025372838.1">
    <property type="nucleotide sequence ID" value="NZ_CP003915.1"/>
</dbReference>
<evidence type="ECO:0000256" key="3">
    <source>
        <dbReference type="SAM" id="MobiDB-lite"/>
    </source>
</evidence>
<organism evidence="4 5">
    <name type="scientific">Advenella mimigardefordensis (strain DSM 17166 / LMG 22922 / DPN7)</name>
    <dbReference type="NCBI Taxonomy" id="1247726"/>
    <lineage>
        <taxon>Bacteria</taxon>
        <taxon>Pseudomonadati</taxon>
        <taxon>Pseudomonadota</taxon>
        <taxon>Betaproteobacteria</taxon>
        <taxon>Burkholderiales</taxon>
        <taxon>Alcaligenaceae</taxon>
    </lineage>
</organism>
<keyword evidence="2" id="KW-1134">Transmembrane beta strand</keyword>
<dbReference type="PANTHER" id="PTHR30203:SF32">
    <property type="entry name" value="CATION EFFLUX SYSTEM PROTEIN CUSC"/>
    <property type="match status" value="1"/>
</dbReference>
<keyword evidence="2" id="KW-0812">Transmembrane</keyword>
<dbReference type="SUPFAM" id="SSF56954">
    <property type="entry name" value="Outer membrane efflux proteins (OEP)"/>
    <property type="match status" value="1"/>
</dbReference>
<sequence length="502" mass="54083">MQGSQRTLPRFSAVFMAVLLAGCSLSPDYTRPDAPIPSTYPGQSGANQASVQELGWEQFFREPRLKALIGLALENNRDMRIAVKRVDEARAQYGITRSDQFPQIGATAQESAQRLPPNMRMAGPDSQSVSRSFTAGIGITDFELDFFGKQRNLSEAAFQSYLSTVEGRKTAQINLIGQLATAYYNLRAAQQQKDLVARTLKSRQSTYDLVQARFRGGVASALDVNQAKNLLDAARASSAELDRSEKQANNALQLIIGAPIPAGLPAPSPFASDVLMAKIPAGLPSDLLTRRPDIIAAEHDLLAANANIGAARAAFFPSISLTGLIGSTSLGLGSLFSGGQGTWSFNPVISLPIFTAGRLRNNLELTEVRKDIAVAQYEKTIQTAFKEVADSLAGEATYGAQLQALRDQQKSAYESLNLSDLRYRNGIDSFLQVQTAQINLFTVQQSFVQVGLESLLNKVELYKALGGGWNRDTTMRANPDAPIANPVPASGNATQVAPSTPQ</sequence>
<dbReference type="Pfam" id="PF02321">
    <property type="entry name" value="OEP"/>
    <property type="match status" value="2"/>
</dbReference>
<comment type="similarity">
    <text evidence="1 2">Belongs to the outer membrane factor (OMF) (TC 1.B.17) family.</text>
</comment>
<dbReference type="KEGG" id="amim:MIM_c21230"/>
<dbReference type="HOGENOM" id="CLU_012817_13_3_4"/>
<keyword evidence="2 4" id="KW-0449">Lipoprotein</keyword>
<feature type="compositionally biased region" description="Polar residues" evidence="3">
    <location>
        <begin position="491"/>
        <end position="502"/>
    </location>
</feature>